<dbReference type="SUPFAM" id="SSF82708">
    <property type="entry name" value="R3H domain"/>
    <property type="match status" value="1"/>
</dbReference>
<evidence type="ECO:0000313" key="4">
    <source>
        <dbReference type="Proteomes" id="UP000265419"/>
    </source>
</evidence>
<evidence type="ECO:0000313" key="3">
    <source>
        <dbReference type="EMBL" id="RII42346.1"/>
    </source>
</evidence>
<gene>
    <name evidence="3" type="ORF">DWB68_08125</name>
</gene>
<dbReference type="CDD" id="cd02644">
    <property type="entry name" value="R3H_jag"/>
    <property type="match status" value="1"/>
</dbReference>
<comment type="caution">
    <text evidence="3">The sequence shown here is derived from an EMBL/GenBank/DDBJ whole genome shotgun (WGS) entry which is preliminary data.</text>
</comment>
<dbReference type="InterPro" id="IPR038008">
    <property type="entry name" value="Jag_KH"/>
</dbReference>
<dbReference type="RefSeq" id="WP_119424638.1">
    <property type="nucleotide sequence ID" value="NZ_QQXK01000013.1"/>
</dbReference>
<name>A0A399JIS6_9MICC</name>
<dbReference type="CDD" id="cd02414">
    <property type="entry name" value="KH-II_Jag"/>
    <property type="match status" value="1"/>
</dbReference>
<dbReference type="Gene3D" id="3.30.300.20">
    <property type="match status" value="1"/>
</dbReference>
<dbReference type="SMART" id="SM00393">
    <property type="entry name" value="R3H"/>
    <property type="match status" value="1"/>
</dbReference>
<dbReference type="InterPro" id="IPR001374">
    <property type="entry name" value="R3H_dom"/>
</dbReference>
<dbReference type="InterPro" id="IPR034079">
    <property type="entry name" value="R3H_KhpB"/>
</dbReference>
<dbReference type="InterPro" id="IPR015946">
    <property type="entry name" value="KH_dom-like_a/b"/>
</dbReference>
<dbReference type="Pfam" id="PF01424">
    <property type="entry name" value="R3H"/>
    <property type="match status" value="1"/>
</dbReference>
<reference evidence="3 4" key="1">
    <citation type="submission" date="2018-07" db="EMBL/GenBank/DDBJ databases">
        <title>Arthrobacter sp. nov., isolated from raw cow's milk with high bacterial count.</title>
        <authorList>
            <person name="Hahne J."/>
            <person name="Isele D."/>
            <person name="Lipski A."/>
        </authorList>
    </citation>
    <scope>NUCLEOTIDE SEQUENCE [LARGE SCALE GENOMIC DNA]</scope>
    <source>
        <strain evidence="3 4">JZ R-35</strain>
    </source>
</reference>
<feature type="region of interest" description="Disordered" evidence="1">
    <location>
        <begin position="1"/>
        <end position="41"/>
    </location>
</feature>
<dbReference type="GO" id="GO:0003723">
    <property type="term" value="F:RNA binding"/>
    <property type="evidence" value="ECO:0007669"/>
    <property type="project" value="InterPro"/>
</dbReference>
<proteinExistence type="predicted"/>
<evidence type="ECO:0000256" key="1">
    <source>
        <dbReference type="SAM" id="MobiDB-lite"/>
    </source>
</evidence>
<sequence>MTQSPEQDHAVDAVPAENIEEPEQQLAETEESAAVPASRLDEEGDAAADYLEELLDIADLDGDIDIEVKAGRVYVSLQSEDEPGSLEQLVGADGSTLEALQELARLAVLASTGQRSRFILDVDGYRARRGAELGDLAAAAIESVRTSGEPEHLRPMSAYERKLVHDLVAEAGLVSVSEGEGPRRHVVVHPAEG</sequence>
<dbReference type="InterPro" id="IPR039247">
    <property type="entry name" value="KhpB"/>
</dbReference>
<dbReference type="AlphaFoldDB" id="A0A399JIS6"/>
<dbReference type="PANTHER" id="PTHR35800">
    <property type="entry name" value="PROTEIN JAG"/>
    <property type="match status" value="1"/>
</dbReference>
<dbReference type="PANTHER" id="PTHR35800:SF1">
    <property type="entry name" value="RNA-BINDING PROTEIN KHPB"/>
    <property type="match status" value="1"/>
</dbReference>
<dbReference type="EMBL" id="QQXK01000013">
    <property type="protein sequence ID" value="RII42346.1"/>
    <property type="molecule type" value="Genomic_DNA"/>
</dbReference>
<dbReference type="Gene3D" id="3.30.1370.50">
    <property type="entry name" value="R3H-like domain"/>
    <property type="match status" value="1"/>
</dbReference>
<evidence type="ECO:0000259" key="2">
    <source>
        <dbReference type="PROSITE" id="PS51061"/>
    </source>
</evidence>
<feature type="compositionally biased region" description="Basic and acidic residues" evidence="1">
    <location>
        <begin position="1"/>
        <end position="11"/>
    </location>
</feature>
<feature type="domain" description="R3H" evidence="2">
    <location>
        <begin position="127"/>
        <end position="192"/>
    </location>
</feature>
<dbReference type="PROSITE" id="PS51061">
    <property type="entry name" value="R3H"/>
    <property type="match status" value="1"/>
</dbReference>
<feature type="compositionally biased region" description="Acidic residues" evidence="1">
    <location>
        <begin position="18"/>
        <end position="31"/>
    </location>
</feature>
<dbReference type="Proteomes" id="UP000265419">
    <property type="component" value="Unassembled WGS sequence"/>
</dbReference>
<protein>
    <submittedName>
        <fullName evidence="3">RNA-binding protein</fullName>
    </submittedName>
</protein>
<dbReference type="InterPro" id="IPR036867">
    <property type="entry name" value="R3H_dom_sf"/>
</dbReference>
<organism evidence="3 4">
    <name type="scientific">Galactobacter valiniphilus</name>
    <dbReference type="NCBI Taxonomy" id="2676122"/>
    <lineage>
        <taxon>Bacteria</taxon>
        <taxon>Bacillati</taxon>
        <taxon>Actinomycetota</taxon>
        <taxon>Actinomycetes</taxon>
        <taxon>Micrococcales</taxon>
        <taxon>Micrococcaceae</taxon>
        <taxon>Galactobacter</taxon>
    </lineage>
</organism>
<keyword evidence="4" id="KW-1185">Reference proteome</keyword>
<accession>A0A399JIS6</accession>